<name>A0A0S7BIF3_9CHLR</name>
<dbReference type="PANTHER" id="PTHR42989:SF1">
    <property type="entry name" value="FORMATE HYDROGENLYASE SUBUNIT 7-RELATED"/>
    <property type="match status" value="1"/>
</dbReference>
<sequence length="154" mass="16366">MNPYEKLMQIARGKSPWVYCVNTGACNGCDIEVAAGLTPRFDAEQLGVVRQGSPKHADILIISGPVTLRTRDALLDIYNQMPNPKAVVAVGSCPASGNIFAGSPTVYGAVDQFIPVDVYVAGCPPRPQAILQGIAEAAELLASGKQKNRKEVKE</sequence>
<keyword evidence="4" id="KW-0479">Metal-binding</keyword>
<accession>A0A0S7BIF3</accession>
<reference evidence="8" key="1">
    <citation type="submission" date="2015-07" db="EMBL/GenBank/DDBJ databases">
        <title>Draft Genome Sequences of Anaerolinea thermolimosa IMO-1, Bellilinea caldifistulae GOMI-1, Leptolinea tardivitalis YMTK-2, Levilinea saccharolytica KIBI-1,Longilinea arvoryzae KOME-1, Previously Described as Members of the Anaerolineaceae (Chloroflexi).</title>
        <authorList>
            <person name="Sekiguchi Y."/>
            <person name="Ohashi A."/>
            <person name="Matsuura N."/>
            <person name="Tourlousse M.D."/>
        </authorList>
    </citation>
    <scope>NUCLEOTIDE SEQUENCE [LARGE SCALE GENOMIC DNA]</scope>
    <source>
        <strain evidence="8">KOME-1</strain>
    </source>
</reference>
<evidence type="ECO:0000256" key="3">
    <source>
        <dbReference type="ARBA" id="ARBA00022485"/>
    </source>
</evidence>
<feature type="domain" description="NADH:ubiquinone oxidoreductase-like 20kDa subunit" evidence="7">
    <location>
        <begin position="26"/>
        <end position="136"/>
    </location>
</feature>
<protein>
    <submittedName>
        <fullName evidence="8">Membrane bound hydrogenase subunit mbhJ</fullName>
    </submittedName>
</protein>
<keyword evidence="6" id="KW-0411">Iron-sulfur</keyword>
<dbReference type="Proteomes" id="UP000055060">
    <property type="component" value="Unassembled WGS sequence"/>
</dbReference>
<dbReference type="SUPFAM" id="SSF56770">
    <property type="entry name" value="HydA/Nqo6-like"/>
    <property type="match status" value="1"/>
</dbReference>
<evidence type="ECO:0000256" key="1">
    <source>
        <dbReference type="ARBA" id="ARBA00001966"/>
    </source>
</evidence>
<dbReference type="AlphaFoldDB" id="A0A0S7BIF3"/>
<organism evidence="8">
    <name type="scientific">Longilinea arvoryzae</name>
    <dbReference type="NCBI Taxonomy" id="360412"/>
    <lineage>
        <taxon>Bacteria</taxon>
        <taxon>Bacillati</taxon>
        <taxon>Chloroflexota</taxon>
        <taxon>Anaerolineae</taxon>
        <taxon>Anaerolineales</taxon>
        <taxon>Anaerolineaceae</taxon>
        <taxon>Longilinea</taxon>
    </lineage>
</organism>
<keyword evidence="3" id="KW-0004">4Fe-4S</keyword>
<evidence type="ECO:0000256" key="5">
    <source>
        <dbReference type="ARBA" id="ARBA00023004"/>
    </source>
</evidence>
<evidence type="ECO:0000259" key="7">
    <source>
        <dbReference type="Pfam" id="PF01058"/>
    </source>
</evidence>
<keyword evidence="9" id="KW-1185">Reference proteome</keyword>
<dbReference type="NCBIfam" id="NF005012">
    <property type="entry name" value="PRK06411.1"/>
    <property type="match status" value="1"/>
</dbReference>
<evidence type="ECO:0000313" key="8">
    <source>
        <dbReference type="EMBL" id="GAP13649.1"/>
    </source>
</evidence>
<dbReference type="Gene3D" id="3.40.50.12280">
    <property type="match status" value="1"/>
</dbReference>
<dbReference type="InterPro" id="IPR052375">
    <property type="entry name" value="Complex_I_20kDa-like"/>
</dbReference>
<evidence type="ECO:0000256" key="4">
    <source>
        <dbReference type="ARBA" id="ARBA00022723"/>
    </source>
</evidence>
<evidence type="ECO:0000256" key="2">
    <source>
        <dbReference type="ARBA" id="ARBA00009173"/>
    </source>
</evidence>
<keyword evidence="5" id="KW-0408">Iron</keyword>
<dbReference type="EMBL" id="DF967972">
    <property type="protein sequence ID" value="GAP13649.1"/>
    <property type="molecule type" value="Genomic_DNA"/>
</dbReference>
<dbReference type="PANTHER" id="PTHR42989">
    <property type="entry name" value="HYDROGENASE-4 COMPONENT I"/>
    <property type="match status" value="1"/>
</dbReference>
<dbReference type="GO" id="GO:0046872">
    <property type="term" value="F:metal ion binding"/>
    <property type="evidence" value="ECO:0007669"/>
    <property type="project" value="UniProtKB-KW"/>
</dbReference>
<evidence type="ECO:0000313" key="9">
    <source>
        <dbReference type="Proteomes" id="UP000055060"/>
    </source>
</evidence>
<dbReference type="InterPro" id="IPR006137">
    <property type="entry name" value="NADH_UbQ_OxRdtase-like_20kDa"/>
</dbReference>
<evidence type="ECO:0000256" key="6">
    <source>
        <dbReference type="ARBA" id="ARBA00023014"/>
    </source>
</evidence>
<gene>
    <name evidence="8" type="ORF">LARV_01404</name>
</gene>
<comment type="cofactor">
    <cofactor evidence="1">
        <name>[4Fe-4S] cluster</name>
        <dbReference type="ChEBI" id="CHEBI:49883"/>
    </cofactor>
</comment>
<comment type="similarity">
    <text evidence="2">Belongs to the complex I 20 kDa subunit family.</text>
</comment>
<proteinExistence type="inferred from homology"/>
<dbReference type="Pfam" id="PF01058">
    <property type="entry name" value="Oxidored_q6"/>
    <property type="match status" value="1"/>
</dbReference>
<dbReference type="GO" id="GO:0051539">
    <property type="term" value="F:4 iron, 4 sulfur cluster binding"/>
    <property type="evidence" value="ECO:0007669"/>
    <property type="project" value="UniProtKB-KW"/>
</dbReference>
<dbReference type="STRING" id="360412.LARV_01404"/>